<keyword evidence="2" id="KW-1185">Reference proteome</keyword>
<comment type="caution">
    <text evidence="1">The sequence shown here is derived from an EMBL/GenBank/DDBJ whole genome shotgun (WGS) entry which is preliminary data.</text>
</comment>
<sequence>MGIIQTLGRQRRPRIQADSRYYEQVKLMQKRYTKRTFPNGEFIVKKLPTSDVGGQLKNG</sequence>
<name>A0A2N6UGI6_9LACT</name>
<proteinExistence type="predicted"/>
<protein>
    <submittedName>
        <fullName evidence="1">Uncharacterized protein</fullName>
    </submittedName>
</protein>
<dbReference type="RefSeq" id="WP_102198678.1">
    <property type="nucleotide sequence ID" value="NZ_PNHQ01000001.1"/>
</dbReference>
<gene>
    <name evidence="1" type="ORF">CJ191_00885</name>
</gene>
<organism evidence="1 2">
    <name type="scientific">Aerococcus viridans</name>
    <dbReference type="NCBI Taxonomy" id="1377"/>
    <lineage>
        <taxon>Bacteria</taxon>
        <taxon>Bacillati</taxon>
        <taxon>Bacillota</taxon>
        <taxon>Bacilli</taxon>
        <taxon>Lactobacillales</taxon>
        <taxon>Aerococcaceae</taxon>
        <taxon>Aerococcus</taxon>
    </lineage>
</organism>
<dbReference type="Proteomes" id="UP000235701">
    <property type="component" value="Unassembled WGS sequence"/>
</dbReference>
<dbReference type="EMBL" id="PNHQ01000001">
    <property type="protein sequence ID" value="PMC80708.1"/>
    <property type="molecule type" value="Genomic_DNA"/>
</dbReference>
<evidence type="ECO:0000313" key="1">
    <source>
        <dbReference type="EMBL" id="PMC80708.1"/>
    </source>
</evidence>
<reference evidence="1 2" key="1">
    <citation type="submission" date="2017-09" db="EMBL/GenBank/DDBJ databases">
        <title>Bacterial strain isolated from the female urinary microbiota.</title>
        <authorList>
            <person name="Thomas-White K."/>
            <person name="Kumar N."/>
            <person name="Forster S."/>
            <person name="Putonti C."/>
            <person name="Lawley T."/>
            <person name="Wolfe A.J."/>
        </authorList>
    </citation>
    <scope>NUCLEOTIDE SEQUENCE [LARGE SCALE GENOMIC DNA]</scope>
    <source>
        <strain evidence="1 2">UMB0240</strain>
    </source>
</reference>
<evidence type="ECO:0000313" key="2">
    <source>
        <dbReference type="Proteomes" id="UP000235701"/>
    </source>
</evidence>
<dbReference type="AlphaFoldDB" id="A0A2N6UGI6"/>
<accession>A0A2N6UGI6</accession>